<evidence type="ECO:0000256" key="1">
    <source>
        <dbReference type="SAM" id="MobiDB-lite"/>
    </source>
</evidence>
<evidence type="ECO:0000313" key="3">
    <source>
        <dbReference type="Proteomes" id="UP001342314"/>
    </source>
</evidence>
<dbReference type="EMBL" id="BQKY01000008">
    <property type="protein sequence ID" value="GJN91042.1"/>
    <property type="molecule type" value="Genomic_DNA"/>
</dbReference>
<comment type="caution">
    <text evidence="2">The sequence shown here is derived from an EMBL/GenBank/DDBJ whole genome shotgun (WGS) entry which is preliminary data.</text>
</comment>
<evidence type="ECO:0008006" key="4">
    <source>
        <dbReference type="Google" id="ProtNLM"/>
    </source>
</evidence>
<reference evidence="2 3" key="1">
    <citation type="submission" date="2021-12" db="EMBL/GenBank/DDBJ databases">
        <title>High titer production of polyol ester of fatty acids by Rhodotorula paludigena BS15 towards product separation-free biomass refinery.</title>
        <authorList>
            <person name="Mano J."/>
            <person name="Ono H."/>
            <person name="Tanaka T."/>
            <person name="Naito K."/>
            <person name="Sushida H."/>
            <person name="Ike M."/>
            <person name="Tokuyasu K."/>
            <person name="Kitaoka M."/>
        </authorList>
    </citation>
    <scope>NUCLEOTIDE SEQUENCE [LARGE SCALE GENOMIC DNA]</scope>
    <source>
        <strain evidence="2 3">BS15</strain>
    </source>
</reference>
<dbReference type="Proteomes" id="UP001342314">
    <property type="component" value="Unassembled WGS sequence"/>
</dbReference>
<feature type="compositionally biased region" description="Pro residues" evidence="1">
    <location>
        <begin position="15"/>
        <end position="33"/>
    </location>
</feature>
<name>A0AAV5GPV4_9BASI</name>
<dbReference type="InterPro" id="IPR023393">
    <property type="entry name" value="START-like_dom_sf"/>
</dbReference>
<sequence>MLATPPIHAPLQPLVFPPPGASPSEAPAPPPPAASAEPASSAAPSTPHRHAAAARAALEVVQRLSDQVDLAPDGGEPEDDDEQERGIIANLERHGWVYQETTSGIRIFHSLSQDEPAPLHRSQSGSAPGSGGLRADEALPYFRGEGWIEGSWRREDVAATITSQGAQSVWDTRTDPNKSRVVAHLSETDSLVHAVTRNALGTARDISLLSSTANDERPGKSNVTYVLACSVDDPLVPPGSGQMNPIPLPPLPAPPSESGSPRQRPQLLASATHIGTLSTPNTSSLHPVPPPLFHTVSSYTSAGSSYAQSSLADTAAPGVPPPKRPSLPRPAYQGPGLAVSMVVRASAGANIPQSTVNQLSVHLPLNIAAIGRFLGTHGFAAHIVRARRLHVREEDYDATGGRYRAVFTRDDSAADGDDFRIRFFGGAYGRGRFVVEVQHVEPDGWRLEYDVPLVDGQHERLDVHKESEEVGGKGSGQWTSRLVVRLRESADESDERQGRKGSIASLLSPTDSDLAARDPAQQPGPLGGCTIRISPSATQPFLPVIVTITRSTNDSAALPLAKMRGMSNALAQASQVVLDEESALCSSVEELLACVHEGDERADMCLKGARLVLRELDIAREREAASAAAAAAAAAFAKRSRRSSSASARQRSGSRGARDAISFTSPFPRPRKIAPPSDEVPQ</sequence>
<dbReference type="Gene3D" id="3.30.530.20">
    <property type="match status" value="1"/>
</dbReference>
<protein>
    <recommendedName>
        <fullName evidence="4">START domain-containing protein</fullName>
    </recommendedName>
</protein>
<gene>
    <name evidence="2" type="ORF">Rhopal_004057-T1</name>
</gene>
<dbReference type="AlphaFoldDB" id="A0AAV5GPV4"/>
<feature type="region of interest" description="Disordered" evidence="1">
    <location>
        <begin position="236"/>
        <end position="264"/>
    </location>
</feature>
<feature type="region of interest" description="Disordered" evidence="1">
    <location>
        <begin position="637"/>
        <end position="682"/>
    </location>
</feature>
<feature type="compositionally biased region" description="Pro residues" evidence="1">
    <location>
        <begin position="246"/>
        <end position="255"/>
    </location>
</feature>
<feature type="region of interest" description="Disordered" evidence="1">
    <location>
        <begin position="488"/>
        <end position="529"/>
    </location>
</feature>
<evidence type="ECO:0000313" key="2">
    <source>
        <dbReference type="EMBL" id="GJN91042.1"/>
    </source>
</evidence>
<proteinExistence type="predicted"/>
<organism evidence="2 3">
    <name type="scientific">Rhodotorula paludigena</name>
    <dbReference type="NCBI Taxonomy" id="86838"/>
    <lineage>
        <taxon>Eukaryota</taxon>
        <taxon>Fungi</taxon>
        <taxon>Dikarya</taxon>
        <taxon>Basidiomycota</taxon>
        <taxon>Pucciniomycotina</taxon>
        <taxon>Microbotryomycetes</taxon>
        <taxon>Sporidiobolales</taxon>
        <taxon>Sporidiobolaceae</taxon>
        <taxon>Rhodotorula</taxon>
    </lineage>
</organism>
<feature type="region of interest" description="Disordered" evidence="1">
    <location>
        <begin position="1"/>
        <end position="83"/>
    </location>
</feature>
<feature type="region of interest" description="Disordered" evidence="1">
    <location>
        <begin position="115"/>
        <end position="136"/>
    </location>
</feature>
<feature type="compositionally biased region" description="Low complexity" evidence="1">
    <location>
        <begin position="34"/>
        <end position="46"/>
    </location>
</feature>
<keyword evidence="3" id="KW-1185">Reference proteome</keyword>
<feature type="compositionally biased region" description="Low complexity" evidence="1">
    <location>
        <begin position="637"/>
        <end position="655"/>
    </location>
</feature>
<feature type="compositionally biased region" description="Basic and acidic residues" evidence="1">
    <location>
        <begin position="488"/>
        <end position="498"/>
    </location>
</feature>
<accession>A0AAV5GPV4</accession>